<dbReference type="InterPro" id="IPR036259">
    <property type="entry name" value="MFS_trans_sf"/>
</dbReference>
<sequence length="544" mass="59807">MDQKTSFLPPSPQSEQSRFNEVEKMGFLLLIVALTTTFGTAVPVGYTIGVVNAPAEYMRNWCNASFLDRYGVTLTENSLDILWASIVSVFLIGGCAGSLGGAWIADNLGRYVPHSQSIAFVIRRESIAGAGIMLIHQICKKAQKGPRTRLLDLRIRPSFASGLTTATLPMYLLELAPLALRGALGVFCSIGVTGGVVVGQVFSLQEIFGTDELWHWALSFYVVLVIVCFVAAPWWPESPKYLYLTANRKDDAKTVLLRLRGNDPNFVQYELEEMNQELVEKSDTRSVKSVISDPALLLPIVLVCALQGGQQLSGVNAVFYYSVSIFESAGLSSTNAKWANLGAGCLNLATAFFHATSHEVCQQTTHQFNIVHRKWHFPVYSHLCGQLHSPVPYFIGSELCSVSHRAAIMSLGALAQWSGNFIDYASWLAYACIACVLLYILFYQIGLGPIPYFIGSELCDVSSRAGLMSLGSLASWSGNFLVGISFPILQSLWGAWVFLPFVIVCFLLVLLLFFYLPETRGKQASEVAPLVSRGFRSKPRVPFQ</sequence>
<evidence type="ECO:0000256" key="5">
    <source>
        <dbReference type="ARBA" id="ARBA00023180"/>
    </source>
</evidence>
<keyword evidence="3" id="KW-1133">Transmembrane helix</keyword>
<evidence type="ECO:0000256" key="2">
    <source>
        <dbReference type="ARBA" id="ARBA00022692"/>
    </source>
</evidence>
<dbReference type="GO" id="GO:0016020">
    <property type="term" value="C:membrane"/>
    <property type="evidence" value="ECO:0007669"/>
    <property type="project" value="UniProtKB-SubCell"/>
</dbReference>
<dbReference type="Proteomes" id="UP000092462">
    <property type="component" value="Unassembled WGS sequence"/>
</dbReference>
<dbReference type="InterPro" id="IPR003663">
    <property type="entry name" value="Sugar/inositol_transpt"/>
</dbReference>
<dbReference type="InterPro" id="IPR005828">
    <property type="entry name" value="MFS_sugar_transport-like"/>
</dbReference>
<dbReference type="GO" id="GO:0015149">
    <property type="term" value="F:hexose transmembrane transporter activity"/>
    <property type="evidence" value="ECO:0007669"/>
    <property type="project" value="TreeGrafter"/>
</dbReference>
<dbReference type="PANTHER" id="PTHR23503">
    <property type="entry name" value="SOLUTE CARRIER FAMILY 2"/>
    <property type="match status" value="1"/>
</dbReference>
<evidence type="ECO:0000313" key="7">
    <source>
        <dbReference type="EnsemblMetazoa" id="PPAI000284-PA"/>
    </source>
</evidence>
<comment type="subcellular location">
    <subcellularLocation>
        <location evidence="1">Membrane</location>
        <topology evidence="1">Multi-pass membrane protein</topology>
    </subcellularLocation>
</comment>
<dbReference type="InterPro" id="IPR045263">
    <property type="entry name" value="GLUT"/>
</dbReference>
<dbReference type="Gene3D" id="1.20.1250.20">
    <property type="entry name" value="MFS general substrate transporter like domains"/>
    <property type="match status" value="2"/>
</dbReference>
<dbReference type="EnsemblMetazoa" id="PPAI000284-RA">
    <property type="protein sequence ID" value="PPAI000284-PA"/>
    <property type="gene ID" value="PPAI000284"/>
</dbReference>
<evidence type="ECO:0000256" key="4">
    <source>
        <dbReference type="ARBA" id="ARBA00023136"/>
    </source>
</evidence>
<keyword evidence="8" id="KW-1185">Reference proteome</keyword>
<dbReference type="PANTHER" id="PTHR23503:SF127">
    <property type="entry name" value="FI08437P-RELATED"/>
    <property type="match status" value="1"/>
</dbReference>
<evidence type="ECO:0000256" key="1">
    <source>
        <dbReference type="ARBA" id="ARBA00004141"/>
    </source>
</evidence>
<dbReference type="Pfam" id="PF00083">
    <property type="entry name" value="Sugar_tr"/>
    <property type="match status" value="2"/>
</dbReference>
<dbReference type="VEuPathDB" id="VectorBase:PPAI000284"/>
<evidence type="ECO:0000259" key="6">
    <source>
        <dbReference type="PROSITE" id="PS50850"/>
    </source>
</evidence>
<keyword evidence="5" id="KW-0325">Glycoprotein</keyword>
<keyword evidence="4" id="KW-0472">Membrane</keyword>
<protein>
    <recommendedName>
        <fullName evidence="6">Major facilitator superfamily (MFS) profile domain-containing protein</fullName>
    </recommendedName>
</protein>
<keyword evidence="2" id="KW-0812">Transmembrane</keyword>
<name>A0A1B0CYW2_PHLPP</name>
<evidence type="ECO:0000256" key="3">
    <source>
        <dbReference type="ARBA" id="ARBA00022989"/>
    </source>
</evidence>
<dbReference type="PROSITE" id="PS50850">
    <property type="entry name" value="MFS"/>
    <property type="match status" value="1"/>
</dbReference>
<accession>A0A1B0CYW2</accession>
<dbReference type="PRINTS" id="PR00171">
    <property type="entry name" value="SUGRTRNSPORT"/>
</dbReference>
<dbReference type="InterPro" id="IPR020846">
    <property type="entry name" value="MFS_dom"/>
</dbReference>
<dbReference type="SUPFAM" id="SSF103473">
    <property type="entry name" value="MFS general substrate transporter"/>
    <property type="match status" value="1"/>
</dbReference>
<reference evidence="7" key="1">
    <citation type="submission" date="2022-08" db="UniProtKB">
        <authorList>
            <consortium name="EnsemblMetazoa"/>
        </authorList>
    </citation>
    <scope>IDENTIFICATION</scope>
    <source>
        <strain evidence="7">Israel</strain>
    </source>
</reference>
<dbReference type="VEuPathDB" id="VectorBase:PPAPM1_008480"/>
<organism evidence="7 8">
    <name type="scientific">Phlebotomus papatasi</name>
    <name type="common">Sandfly</name>
    <dbReference type="NCBI Taxonomy" id="29031"/>
    <lineage>
        <taxon>Eukaryota</taxon>
        <taxon>Metazoa</taxon>
        <taxon>Ecdysozoa</taxon>
        <taxon>Arthropoda</taxon>
        <taxon>Hexapoda</taxon>
        <taxon>Insecta</taxon>
        <taxon>Pterygota</taxon>
        <taxon>Neoptera</taxon>
        <taxon>Endopterygota</taxon>
        <taxon>Diptera</taxon>
        <taxon>Nematocera</taxon>
        <taxon>Psychodoidea</taxon>
        <taxon>Psychodidae</taxon>
        <taxon>Phlebotomus</taxon>
        <taxon>Phlebotomus</taxon>
    </lineage>
</organism>
<dbReference type="AlphaFoldDB" id="A0A1B0CYW2"/>
<proteinExistence type="predicted"/>
<dbReference type="EMBL" id="AJVK01009378">
    <property type="status" value="NOT_ANNOTATED_CDS"/>
    <property type="molecule type" value="Genomic_DNA"/>
</dbReference>
<feature type="domain" description="Major facilitator superfamily (MFS) profile" evidence="6">
    <location>
        <begin position="33"/>
        <end position="520"/>
    </location>
</feature>
<evidence type="ECO:0000313" key="8">
    <source>
        <dbReference type="Proteomes" id="UP000092462"/>
    </source>
</evidence>